<keyword evidence="1" id="KW-0723">Serine/threonine-protein kinase</keyword>
<evidence type="ECO:0000256" key="4">
    <source>
        <dbReference type="ARBA" id="ARBA00022777"/>
    </source>
</evidence>
<keyword evidence="4" id="KW-0418">Kinase</keyword>
<dbReference type="SUPFAM" id="SSF56112">
    <property type="entry name" value="Protein kinase-like (PK-like)"/>
    <property type="match status" value="1"/>
</dbReference>
<dbReference type="SMART" id="SM00220">
    <property type="entry name" value="S_TKc"/>
    <property type="match status" value="1"/>
</dbReference>
<evidence type="ECO:0000256" key="1">
    <source>
        <dbReference type="ARBA" id="ARBA00022527"/>
    </source>
</evidence>
<keyword evidence="8" id="KW-1185">Reference proteome</keyword>
<keyword evidence="2" id="KW-0808">Transferase</keyword>
<dbReference type="EMBL" id="BNDW01000004">
    <property type="protein sequence ID" value="GHI20068.1"/>
    <property type="molecule type" value="Genomic_DNA"/>
</dbReference>
<sequence>MSGMLDSGDTLTTGTGETLLVDRLLGSGGQGEVYRVTLPDGSAKALKWYYPESATPQQRQVVEDLVARDFDDERFLWPTAFVDAAPDRFGYLMDVRPDRFRGLPELFRRTVTTTFRELLTACLYTVEAYQALHSRGIAYRDISWGNIFFDPATGDVLVCDNDNAVVEGDRSGISGTMGFMAPELVRGDPGAMPGTQSDLHSLSVLLFMFLVNHHPFKGARELAIRCLDEHAERRLYGRDPLFVFDPDDADNRPDPVEHTTVRALWPLVPVSLQRLFTQNFTKGLREPSARVRESQWRDALRAARDAVVECPNCGRQNMTEPGAATPGTCWKDGTPLVLPPRLVVTTPPPRTERHIMLGRAARIHRHHLTAEPTRHDYSDGSLVAELVEHPQKPGRYGLANRSAEVWTGTRSDGTSQRIGPGQTVPLRSGLALELADGARAEVRAR</sequence>
<dbReference type="PANTHER" id="PTHR24345">
    <property type="entry name" value="SERINE/THREONINE-PROTEIN KINASE PLK"/>
    <property type="match status" value="1"/>
</dbReference>
<dbReference type="RefSeq" id="WP_043231375.1">
    <property type="nucleotide sequence ID" value="NZ_BNBS01000137.1"/>
</dbReference>
<evidence type="ECO:0000256" key="2">
    <source>
        <dbReference type="ARBA" id="ARBA00022679"/>
    </source>
</evidence>
<dbReference type="Gene3D" id="1.10.510.10">
    <property type="entry name" value="Transferase(Phosphotransferase) domain 1"/>
    <property type="match status" value="1"/>
</dbReference>
<dbReference type="Proteomes" id="UP001052739">
    <property type="component" value="Unassembled WGS sequence"/>
</dbReference>
<dbReference type="InterPro" id="IPR011009">
    <property type="entry name" value="Kinase-like_dom_sf"/>
</dbReference>
<reference evidence="7" key="1">
    <citation type="submission" date="2024-05" db="EMBL/GenBank/DDBJ databases">
        <title>Whole genome shotgun sequence of Streptomyces hydrogenans NBRC 13475.</title>
        <authorList>
            <person name="Komaki H."/>
            <person name="Tamura T."/>
        </authorList>
    </citation>
    <scope>NUCLEOTIDE SEQUENCE</scope>
    <source>
        <strain evidence="7">NBRC 13475</strain>
    </source>
</reference>
<dbReference type="Pfam" id="PF00069">
    <property type="entry name" value="Pkinase"/>
    <property type="match status" value="1"/>
</dbReference>
<proteinExistence type="predicted"/>
<evidence type="ECO:0000256" key="5">
    <source>
        <dbReference type="ARBA" id="ARBA00022840"/>
    </source>
</evidence>
<dbReference type="InterPro" id="IPR000719">
    <property type="entry name" value="Prot_kinase_dom"/>
</dbReference>
<evidence type="ECO:0000259" key="6">
    <source>
        <dbReference type="PROSITE" id="PS50011"/>
    </source>
</evidence>
<keyword evidence="3" id="KW-0547">Nucleotide-binding</keyword>
<evidence type="ECO:0000256" key="3">
    <source>
        <dbReference type="ARBA" id="ARBA00022741"/>
    </source>
</evidence>
<comment type="caution">
    <text evidence="7">The sequence shown here is derived from an EMBL/GenBank/DDBJ whole genome shotgun (WGS) entry which is preliminary data.</text>
</comment>
<name>A0ABQ3P4X2_9ACTN</name>
<evidence type="ECO:0000313" key="7">
    <source>
        <dbReference type="EMBL" id="GHI20068.1"/>
    </source>
</evidence>
<organism evidence="7 8">
    <name type="scientific">Streptomyces hydrogenans</name>
    <dbReference type="NCBI Taxonomy" id="1873719"/>
    <lineage>
        <taxon>Bacteria</taxon>
        <taxon>Bacillati</taxon>
        <taxon>Actinomycetota</taxon>
        <taxon>Actinomycetes</taxon>
        <taxon>Kitasatosporales</taxon>
        <taxon>Streptomycetaceae</taxon>
        <taxon>Streptomyces</taxon>
    </lineage>
</organism>
<dbReference type="GeneID" id="94008555"/>
<protein>
    <recommendedName>
        <fullName evidence="6">Protein kinase domain-containing protein</fullName>
    </recommendedName>
</protein>
<dbReference type="PROSITE" id="PS50011">
    <property type="entry name" value="PROTEIN_KINASE_DOM"/>
    <property type="match status" value="1"/>
</dbReference>
<keyword evidence="5" id="KW-0067">ATP-binding</keyword>
<feature type="domain" description="Protein kinase" evidence="6">
    <location>
        <begin position="19"/>
        <end position="308"/>
    </location>
</feature>
<gene>
    <name evidence="7" type="ORF">Shyd_14390</name>
</gene>
<accession>A0ABQ3P4X2</accession>
<evidence type="ECO:0000313" key="8">
    <source>
        <dbReference type="Proteomes" id="UP001052739"/>
    </source>
</evidence>
<dbReference type="PANTHER" id="PTHR24345:SF0">
    <property type="entry name" value="CELL CYCLE SERINE_THREONINE-PROTEIN KINASE CDC5_MSD2"/>
    <property type="match status" value="1"/>
</dbReference>